<name>A0A2A4GA50_9FLAO</name>
<accession>A0A2A4GA50</accession>
<dbReference type="OrthoDB" id="1446355at2"/>
<keyword evidence="2" id="KW-1185">Reference proteome</keyword>
<proteinExistence type="predicted"/>
<dbReference type="Proteomes" id="UP000219559">
    <property type="component" value="Unassembled WGS sequence"/>
</dbReference>
<dbReference type="RefSeq" id="WP_097440127.1">
    <property type="nucleotide sequence ID" value="NZ_KZ300476.1"/>
</dbReference>
<dbReference type="AlphaFoldDB" id="A0A2A4GA50"/>
<evidence type="ECO:0000313" key="1">
    <source>
        <dbReference type="EMBL" id="PCE64848.1"/>
    </source>
</evidence>
<protein>
    <submittedName>
        <fullName evidence="1">Uncharacterized protein</fullName>
    </submittedName>
</protein>
<sequence>MNIETTKLELMQLLLQTQKMSVLQQIKEVFEKDIVAYTVDGRPLTKSAYKKELLESEAQIARGEFITQEDLEKESENW</sequence>
<comment type="caution">
    <text evidence="1">The sequence shown here is derived from an EMBL/GenBank/DDBJ whole genome shotgun (WGS) entry which is preliminary data.</text>
</comment>
<evidence type="ECO:0000313" key="2">
    <source>
        <dbReference type="Proteomes" id="UP000219559"/>
    </source>
</evidence>
<organism evidence="1 2">
    <name type="scientific">Sediminicola luteus</name>
    <dbReference type="NCBI Taxonomy" id="319238"/>
    <lineage>
        <taxon>Bacteria</taxon>
        <taxon>Pseudomonadati</taxon>
        <taxon>Bacteroidota</taxon>
        <taxon>Flavobacteriia</taxon>
        <taxon>Flavobacteriales</taxon>
        <taxon>Flavobacteriaceae</taxon>
        <taxon>Sediminicola</taxon>
    </lineage>
</organism>
<reference evidence="1 2" key="1">
    <citation type="submission" date="2017-04" db="EMBL/GenBank/DDBJ databases">
        <title>A new member of the family Flavobacteriaceae isolated from ascidians.</title>
        <authorList>
            <person name="Chen L."/>
        </authorList>
    </citation>
    <scope>NUCLEOTIDE SEQUENCE [LARGE SCALE GENOMIC DNA]</scope>
    <source>
        <strain evidence="1 2">HQA918</strain>
    </source>
</reference>
<dbReference type="EMBL" id="NBWU01000002">
    <property type="protein sequence ID" value="PCE64848.1"/>
    <property type="molecule type" value="Genomic_DNA"/>
</dbReference>
<gene>
    <name evidence="1" type="ORF">B7P33_06685</name>
</gene>